<evidence type="ECO:0000313" key="2">
    <source>
        <dbReference type="EMBL" id="CAE7231605.1"/>
    </source>
</evidence>
<sequence length="328" mass="36690">MKLRAILQTFFAALAWGASDTQPGATAVLDDSCRDAPLSLVQSRASSRGKGASQQAGPKPWEKHYYFVGTHHKSGSQLLRDVMTHAFDTLGAPSSCHWNPTGTSAITAADHDHVCSDRLDIPIQWDNGARIGNFAMARKAASFRQLPIRGAHAIRKPKDMLVSAYCYHHRGEEYGHYAGAPWPEIMFMGPLEGFMALWPAMMQNIQTMVDVYTNTSADEMFHVRFEEVTKSSEGFDDVVQRLFHFLFAPTVPESGLSRLWQAAKVEDLNVNPTYNNTISENGHSNDKDCMQAAQESLLELDPRWLQQLKDMQEQLGYSIENWPDPVTS</sequence>
<reference evidence="2" key="1">
    <citation type="submission" date="2021-02" db="EMBL/GenBank/DDBJ databases">
        <authorList>
            <person name="Dougan E. K."/>
            <person name="Rhodes N."/>
            <person name="Thang M."/>
            <person name="Chan C."/>
        </authorList>
    </citation>
    <scope>NUCLEOTIDE SEQUENCE</scope>
</reference>
<feature type="chain" id="PRO_5033060663" evidence="1">
    <location>
        <begin position="18"/>
        <end position="328"/>
    </location>
</feature>
<proteinExistence type="predicted"/>
<gene>
    <name evidence="2" type="primary">GIP</name>
    <name evidence="2" type="ORF">SNAT2548_LOCUS9505</name>
</gene>
<dbReference type="AlphaFoldDB" id="A0A812KR89"/>
<dbReference type="SUPFAM" id="SSF52540">
    <property type="entry name" value="P-loop containing nucleoside triphosphate hydrolases"/>
    <property type="match status" value="1"/>
</dbReference>
<dbReference type="Gene3D" id="3.40.50.300">
    <property type="entry name" value="P-loop containing nucleotide triphosphate hydrolases"/>
    <property type="match status" value="1"/>
</dbReference>
<accession>A0A812KR89</accession>
<evidence type="ECO:0000256" key="1">
    <source>
        <dbReference type="SAM" id="SignalP"/>
    </source>
</evidence>
<evidence type="ECO:0000313" key="3">
    <source>
        <dbReference type="Proteomes" id="UP000604046"/>
    </source>
</evidence>
<dbReference type="Proteomes" id="UP000604046">
    <property type="component" value="Unassembled WGS sequence"/>
</dbReference>
<comment type="caution">
    <text evidence="2">The sequence shown here is derived from an EMBL/GenBank/DDBJ whole genome shotgun (WGS) entry which is preliminary data.</text>
</comment>
<organism evidence="2 3">
    <name type="scientific">Symbiodinium natans</name>
    <dbReference type="NCBI Taxonomy" id="878477"/>
    <lineage>
        <taxon>Eukaryota</taxon>
        <taxon>Sar</taxon>
        <taxon>Alveolata</taxon>
        <taxon>Dinophyceae</taxon>
        <taxon>Suessiales</taxon>
        <taxon>Symbiodiniaceae</taxon>
        <taxon>Symbiodinium</taxon>
    </lineage>
</organism>
<dbReference type="EMBL" id="CAJNDS010000746">
    <property type="protein sequence ID" value="CAE7231605.1"/>
    <property type="molecule type" value="Genomic_DNA"/>
</dbReference>
<protein>
    <submittedName>
        <fullName evidence="2">GIP protein</fullName>
    </submittedName>
</protein>
<feature type="signal peptide" evidence="1">
    <location>
        <begin position="1"/>
        <end position="17"/>
    </location>
</feature>
<dbReference type="InterPro" id="IPR027417">
    <property type="entry name" value="P-loop_NTPase"/>
</dbReference>
<keyword evidence="3" id="KW-1185">Reference proteome</keyword>
<dbReference type="OrthoDB" id="407255at2759"/>
<keyword evidence="1" id="KW-0732">Signal</keyword>
<name>A0A812KR89_9DINO</name>